<dbReference type="EMBL" id="GG673456">
    <property type="protein sequence ID" value="EER15532.1"/>
    <property type="molecule type" value="Genomic_DNA"/>
</dbReference>
<dbReference type="OrthoDB" id="408373at2759"/>
<keyword evidence="3" id="KW-0472">Membrane</keyword>
<feature type="transmembrane region" description="Helical" evidence="3">
    <location>
        <begin position="164"/>
        <end position="187"/>
    </location>
</feature>
<dbReference type="InParanoid" id="C5KJ12"/>
<sequence length="189" mass="20686">MPSAIDSGMSTEDLSLPAVQTRGSSHSSTTPEPERATHGPRLYSQRRVPVAFRDIECPFPETTSVDGPYGCVSYQLLGREHNTKELAVCLHGLNGSKMLFSDLAQVLSRSRMVLTYDMYGHGLSNAPPVAHCIGAGKYCCKQRAAYDLDFFVDQLYFLMDYLKLIDCGLTISLIGFSFGGAVAISFVDK</sequence>
<dbReference type="GeneID" id="9046310"/>
<keyword evidence="1" id="KW-0378">Hydrolase</keyword>
<reference evidence="5 6" key="1">
    <citation type="submission" date="2008-07" db="EMBL/GenBank/DDBJ databases">
        <authorList>
            <person name="El-Sayed N."/>
            <person name="Caler E."/>
            <person name="Inman J."/>
            <person name="Amedeo P."/>
            <person name="Hass B."/>
            <person name="Wortman J."/>
        </authorList>
    </citation>
    <scope>NUCLEOTIDE SEQUENCE [LARGE SCALE GENOMIC DNA]</scope>
    <source>
        <strain evidence="6">ATCC 50983 / TXsc</strain>
    </source>
</reference>
<evidence type="ECO:0000256" key="2">
    <source>
        <dbReference type="SAM" id="MobiDB-lite"/>
    </source>
</evidence>
<dbReference type="GO" id="GO:0016020">
    <property type="term" value="C:membrane"/>
    <property type="evidence" value="ECO:0007669"/>
    <property type="project" value="TreeGrafter"/>
</dbReference>
<dbReference type="InterPro" id="IPR029058">
    <property type="entry name" value="AB_hydrolase_fold"/>
</dbReference>
<dbReference type="InterPro" id="IPR050266">
    <property type="entry name" value="AB_hydrolase_sf"/>
</dbReference>
<evidence type="ECO:0000256" key="3">
    <source>
        <dbReference type="SAM" id="Phobius"/>
    </source>
</evidence>
<dbReference type="Proteomes" id="UP000007800">
    <property type="component" value="Unassembled WGS sequence"/>
</dbReference>
<feature type="region of interest" description="Disordered" evidence="2">
    <location>
        <begin position="1"/>
        <end position="41"/>
    </location>
</feature>
<dbReference type="GO" id="GO:0016787">
    <property type="term" value="F:hydrolase activity"/>
    <property type="evidence" value="ECO:0007669"/>
    <property type="project" value="UniProtKB-KW"/>
</dbReference>
<accession>C5KJ12</accession>
<evidence type="ECO:0000259" key="4">
    <source>
        <dbReference type="Pfam" id="PF00561"/>
    </source>
</evidence>
<dbReference type="Pfam" id="PF00561">
    <property type="entry name" value="Abhydrolase_1"/>
    <property type="match status" value="1"/>
</dbReference>
<protein>
    <recommendedName>
        <fullName evidence="4">AB hydrolase-1 domain-containing protein</fullName>
    </recommendedName>
</protein>
<feature type="domain" description="AB hydrolase-1" evidence="4">
    <location>
        <begin position="88"/>
        <end position="184"/>
    </location>
</feature>
<evidence type="ECO:0000256" key="1">
    <source>
        <dbReference type="ARBA" id="ARBA00022801"/>
    </source>
</evidence>
<dbReference type="Gene3D" id="3.40.50.1820">
    <property type="entry name" value="alpha/beta hydrolase"/>
    <property type="match status" value="1"/>
</dbReference>
<organism evidence="6">
    <name type="scientific">Perkinsus marinus (strain ATCC 50983 / TXsc)</name>
    <dbReference type="NCBI Taxonomy" id="423536"/>
    <lineage>
        <taxon>Eukaryota</taxon>
        <taxon>Sar</taxon>
        <taxon>Alveolata</taxon>
        <taxon>Perkinsozoa</taxon>
        <taxon>Perkinsea</taxon>
        <taxon>Perkinsida</taxon>
        <taxon>Perkinsidae</taxon>
        <taxon>Perkinsus</taxon>
    </lineage>
</organism>
<dbReference type="RefSeq" id="XP_002783736.1">
    <property type="nucleotide sequence ID" value="XM_002783690.1"/>
</dbReference>
<keyword evidence="3" id="KW-1133">Transmembrane helix</keyword>
<dbReference type="PANTHER" id="PTHR43798:SF31">
    <property type="entry name" value="AB HYDROLASE SUPERFAMILY PROTEIN YCLE"/>
    <property type="match status" value="1"/>
</dbReference>
<dbReference type="InterPro" id="IPR000073">
    <property type="entry name" value="AB_hydrolase_1"/>
</dbReference>
<feature type="compositionally biased region" description="Polar residues" evidence="2">
    <location>
        <begin position="21"/>
        <end position="31"/>
    </location>
</feature>
<keyword evidence="3" id="KW-0812">Transmembrane</keyword>
<evidence type="ECO:0000313" key="5">
    <source>
        <dbReference type="EMBL" id="EER15532.1"/>
    </source>
</evidence>
<gene>
    <name evidence="5" type="ORF">Pmar_PMAR014788</name>
</gene>
<dbReference type="AlphaFoldDB" id="C5KJ12"/>
<dbReference type="SUPFAM" id="SSF53474">
    <property type="entry name" value="alpha/beta-Hydrolases"/>
    <property type="match status" value="1"/>
</dbReference>
<dbReference type="PANTHER" id="PTHR43798">
    <property type="entry name" value="MONOACYLGLYCEROL LIPASE"/>
    <property type="match status" value="1"/>
</dbReference>
<proteinExistence type="predicted"/>
<name>C5KJ12_PERM5</name>
<evidence type="ECO:0000313" key="6">
    <source>
        <dbReference type="Proteomes" id="UP000007800"/>
    </source>
</evidence>
<keyword evidence="6" id="KW-1185">Reference proteome</keyword>